<feature type="non-terminal residue" evidence="5">
    <location>
        <position position="147"/>
    </location>
</feature>
<dbReference type="Gene3D" id="1.20.920.10">
    <property type="entry name" value="Bromodomain-like"/>
    <property type="match status" value="1"/>
</dbReference>
<feature type="domain" description="Bromo" evidence="4">
    <location>
        <begin position="80"/>
        <end position="132"/>
    </location>
</feature>
<dbReference type="SUPFAM" id="SSF47370">
    <property type="entry name" value="Bromodomain"/>
    <property type="match status" value="1"/>
</dbReference>
<feature type="region of interest" description="Disordered" evidence="3">
    <location>
        <begin position="1"/>
        <end position="50"/>
    </location>
</feature>
<evidence type="ECO:0000313" key="6">
    <source>
        <dbReference type="Proteomes" id="UP001164746"/>
    </source>
</evidence>
<dbReference type="SMART" id="SM00297">
    <property type="entry name" value="BROMO"/>
    <property type="match status" value="1"/>
</dbReference>
<dbReference type="PANTHER" id="PTHR15398:SF4">
    <property type="entry name" value="BROMODOMAIN-CONTAINING PROTEIN 8 ISOFORM X1"/>
    <property type="match status" value="1"/>
</dbReference>
<protein>
    <submittedName>
        <fullName evidence="5">BRD8-like protein</fullName>
    </submittedName>
</protein>
<keyword evidence="1 2" id="KW-0103">Bromodomain</keyword>
<dbReference type="InterPro" id="IPR001487">
    <property type="entry name" value="Bromodomain"/>
</dbReference>
<dbReference type="PANTHER" id="PTHR15398">
    <property type="entry name" value="BROMODOMAIN-CONTAINING PROTEIN 8"/>
    <property type="match status" value="1"/>
</dbReference>
<dbReference type="Pfam" id="PF00439">
    <property type="entry name" value="Bromodomain"/>
    <property type="match status" value="1"/>
</dbReference>
<dbReference type="PROSITE" id="PS50014">
    <property type="entry name" value="BROMODOMAIN_2"/>
    <property type="match status" value="1"/>
</dbReference>
<keyword evidence="6" id="KW-1185">Reference proteome</keyword>
<reference evidence="5" key="1">
    <citation type="submission" date="2022-11" db="EMBL/GenBank/DDBJ databases">
        <title>Centuries of genome instability and evolution in soft-shell clam transmissible cancer (bioRxiv).</title>
        <authorList>
            <person name="Hart S.F.M."/>
            <person name="Yonemitsu M.A."/>
            <person name="Giersch R.M."/>
            <person name="Beal B.F."/>
            <person name="Arriagada G."/>
            <person name="Davis B.W."/>
            <person name="Ostrander E.A."/>
            <person name="Goff S.P."/>
            <person name="Metzger M.J."/>
        </authorList>
    </citation>
    <scope>NUCLEOTIDE SEQUENCE</scope>
    <source>
        <strain evidence="5">MELC-2E11</strain>
        <tissue evidence="5">Siphon/mantle</tissue>
    </source>
</reference>
<proteinExistence type="predicted"/>
<organism evidence="5 6">
    <name type="scientific">Mya arenaria</name>
    <name type="common">Soft-shell clam</name>
    <dbReference type="NCBI Taxonomy" id="6604"/>
    <lineage>
        <taxon>Eukaryota</taxon>
        <taxon>Metazoa</taxon>
        <taxon>Spiralia</taxon>
        <taxon>Lophotrochozoa</taxon>
        <taxon>Mollusca</taxon>
        <taxon>Bivalvia</taxon>
        <taxon>Autobranchia</taxon>
        <taxon>Heteroconchia</taxon>
        <taxon>Euheterodonta</taxon>
        <taxon>Imparidentia</taxon>
        <taxon>Neoheterodontei</taxon>
        <taxon>Myida</taxon>
        <taxon>Myoidea</taxon>
        <taxon>Myidae</taxon>
        <taxon>Mya</taxon>
    </lineage>
</organism>
<evidence type="ECO:0000256" key="3">
    <source>
        <dbReference type="SAM" id="MobiDB-lite"/>
    </source>
</evidence>
<dbReference type="InterPro" id="IPR036427">
    <property type="entry name" value="Bromodomain-like_sf"/>
</dbReference>
<dbReference type="Proteomes" id="UP001164746">
    <property type="component" value="Chromosome 12"/>
</dbReference>
<dbReference type="PRINTS" id="PR00503">
    <property type="entry name" value="BROMODOMAIN"/>
</dbReference>
<accession>A0ABY7FG17</accession>
<evidence type="ECO:0000259" key="4">
    <source>
        <dbReference type="PROSITE" id="PS50014"/>
    </source>
</evidence>
<evidence type="ECO:0000256" key="1">
    <source>
        <dbReference type="ARBA" id="ARBA00023117"/>
    </source>
</evidence>
<evidence type="ECO:0000313" key="5">
    <source>
        <dbReference type="EMBL" id="WAR21100.1"/>
    </source>
</evidence>
<feature type="non-terminal residue" evidence="5">
    <location>
        <position position="1"/>
    </location>
</feature>
<sequence>DDLSSRPSDAETSDDDGDSSVTNMPPAGSAAFSESIPNSPHSSHCSDTEDDKAYKAWKKSIMLVWRGIANHKYVKDDFAPGYSLVVKRPKDLTQIKRHIESGTIRTTSEFQRDMMLMFTNAIMYNNANHDVNRMATEMYNDVLEQIE</sequence>
<gene>
    <name evidence="5" type="ORF">MAR_015074</name>
</gene>
<dbReference type="EMBL" id="CP111023">
    <property type="protein sequence ID" value="WAR21100.1"/>
    <property type="molecule type" value="Genomic_DNA"/>
</dbReference>
<evidence type="ECO:0000256" key="2">
    <source>
        <dbReference type="PROSITE-ProRule" id="PRU00035"/>
    </source>
</evidence>
<name>A0ABY7FG17_MYAAR</name>